<evidence type="ECO:0000313" key="3">
    <source>
        <dbReference type="Proteomes" id="UP000053593"/>
    </source>
</evidence>
<dbReference type="OrthoDB" id="21513at2759"/>
<dbReference type="Pfam" id="PF06881">
    <property type="entry name" value="Elongin_A"/>
    <property type="match status" value="1"/>
</dbReference>
<name>A0A0D0B7W4_9AGAR</name>
<sequence>MSPDNEGSGSSRRIQSLVQLCQRVAGNHIESISSLGELPFNLVRPILERCSAEQLLRVEDSSPHLKRDSEGMSPGRFIPAAAQLWKTLCLRTFPALLERHNDDTDAVPNFWRDHFFVLREAEAKRFEEIGLRIRSQRREADERKKEREVKLTDRLPPPKRQRTGCRLAIYSCCHSVGNMPAQPKTLFQKTRSEASKLQKNMYNARMIPPMPKGKDYVPSGRISGGTILSPPHSNYASRVTVNTVIRRPTGSTASSGTSVSLQTEPKKIPSVPESITSAPSKSHPFLSSSNSAQPTSKKDLPPNPQSPPSSPEKLLARPLPVVKKDPMASLFVPKHRAHSQLTR</sequence>
<dbReference type="PANTHER" id="PTHR15141">
    <property type="entry name" value="TRANSCRIPTION ELONGATION FACTOR B POLYPEPTIDE 3"/>
    <property type="match status" value="1"/>
</dbReference>
<dbReference type="EMBL" id="KN834779">
    <property type="protein sequence ID" value="KIK59590.1"/>
    <property type="molecule type" value="Genomic_DNA"/>
</dbReference>
<dbReference type="Proteomes" id="UP000053593">
    <property type="component" value="Unassembled WGS sequence"/>
</dbReference>
<feature type="compositionally biased region" description="Pro residues" evidence="1">
    <location>
        <begin position="301"/>
        <end position="310"/>
    </location>
</feature>
<evidence type="ECO:0000313" key="2">
    <source>
        <dbReference type="EMBL" id="KIK59590.1"/>
    </source>
</evidence>
<evidence type="ECO:0008006" key="4">
    <source>
        <dbReference type="Google" id="ProtNLM"/>
    </source>
</evidence>
<reference evidence="2 3" key="1">
    <citation type="submission" date="2014-04" db="EMBL/GenBank/DDBJ databases">
        <title>Evolutionary Origins and Diversification of the Mycorrhizal Mutualists.</title>
        <authorList>
            <consortium name="DOE Joint Genome Institute"/>
            <consortium name="Mycorrhizal Genomics Consortium"/>
            <person name="Kohler A."/>
            <person name="Kuo A."/>
            <person name="Nagy L.G."/>
            <person name="Floudas D."/>
            <person name="Copeland A."/>
            <person name="Barry K.W."/>
            <person name="Cichocki N."/>
            <person name="Veneault-Fourrey C."/>
            <person name="LaButti K."/>
            <person name="Lindquist E.A."/>
            <person name="Lipzen A."/>
            <person name="Lundell T."/>
            <person name="Morin E."/>
            <person name="Murat C."/>
            <person name="Riley R."/>
            <person name="Ohm R."/>
            <person name="Sun H."/>
            <person name="Tunlid A."/>
            <person name="Henrissat B."/>
            <person name="Grigoriev I.V."/>
            <person name="Hibbett D.S."/>
            <person name="Martin F."/>
        </authorList>
    </citation>
    <scope>NUCLEOTIDE SEQUENCE [LARGE SCALE GENOMIC DNA]</scope>
    <source>
        <strain evidence="2 3">FD-317 M1</strain>
    </source>
</reference>
<gene>
    <name evidence="2" type="ORF">GYMLUDRAFT_60129</name>
</gene>
<feature type="region of interest" description="Disordered" evidence="1">
    <location>
        <begin position="246"/>
        <end position="343"/>
    </location>
</feature>
<feature type="compositionally biased region" description="Low complexity" evidence="1">
    <location>
        <begin position="249"/>
        <end position="260"/>
    </location>
</feature>
<evidence type="ECO:0000256" key="1">
    <source>
        <dbReference type="SAM" id="MobiDB-lite"/>
    </source>
</evidence>
<dbReference type="Gene3D" id="6.10.250.3180">
    <property type="match status" value="1"/>
</dbReference>
<protein>
    <recommendedName>
        <fullName evidence="4">Elongin-A</fullName>
    </recommendedName>
</protein>
<feature type="compositionally biased region" description="Basic residues" evidence="1">
    <location>
        <begin position="333"/>
        <end position="343"/>
    </location>
</feature>
<dbReference type="GO" id="GO:0070449">
    <property type="term" value="C:elongin complex"/>
    <property type="evidence" value="ECO:0007669"/>
    <property type="project" value="InterPro"/>
</dbReference>
<dbReference type="PANTHER" id="PTHR15141:SF76">
    <property type="entry name" value="TRANSCRIPTION ELONGATION FACTOR B POLYPEPTIDE 3"/>
    <property type="match status" value="1"/>
</dbReference>
<dbReference type="InterPro" id="IPR051870">
    <property type="entry name" value="Elongin-A_domain"/>
</dbReference>
<dbReference type="AlphaFoldDB" id="A0A0D0B7W4"/>
<organism evidence="2 3">
    <name type="scientific">Collybiopsis luxurians FD-317 M1</name>
    <dbReference type="NCBI Taxonomy" id="944289"/>
    <lineage>
        <taxon>Eukaryota</taxon>
        <taxon>Fungi</taxon>
        <taxon>Dikarya</taxon>
        <taxon>Basidiomycota</taxon>
        <taxon>Agaricomycotina</taxon>
        <taxon>Agaricomycetes</taxon>
        <taxon>Agaricomycetidae</taxon>
        <taxon>Agaricales</taxon>
        <taxon>Marasmiineae</taxon>
        <taxon>Omphalotaceae</taxon>
        <taxon>Collybiopsis</taxon>
        <taxon>Collybiopsis luxurians</taxon>
    </lineage>
</organism>
<dbReference type="GO" id="GO:0006368">
    <property type="term" value="P:transcription elongation by RNA polymerase II"/>
    <property type="evidence" value="ECO:0007669"/>
    <property type="project" value="InterPro"/>
</dbReference>
<proteinExistence type="predicted"/>
<feature type="compositionally biased region" description="Polar residues" evidence="1">
    <location>
        <begin position="273"/>
        <end position="295"/>
    </location>
</feature>
<dbReference type="HOGENOM" id="CLU_074637_0_0_1"/>
<keyword evidence="3" id="KW-1185">Reference proteome</keyword>
<accession>A0A0D0B7W4</accession>
<dbReference type="InterPro" id="IPR010684">
    <property type="entry name" value="RNA_pol_II_trans_fac_SIII_A"/>
</dbReference>